<feature type="compositionally biased region" description="Low complexity" evidence="6">
    <location>
        <begin position="899"/>
        <end position="910"/>
    </location>
</feature>
<keyword evidence="8" id="KW-1185">Reference proteome</keyword>
<dbReference type="NCBIfam" id="NF000825">
    <property type="entry name" value="PRK00068.1"/>
    <property type="match status" value="1"/>
</dbReference>
<organism evidence="7 8">
    <name type="scientific">Kibdelosporangium persicum</name>
    <dbReference type="NCBI Taxonomy" id="2698649"/>
    <lineage>
        <taxon>Bacteria</taxon>
        <taxon>Bacillati</taxon>
        <taxon>Actinomycetota</taxon>
        <taxon>Actinomycetes</taxon>
        <taxon>Pseudonocardiales</taxon>
        <taxon>Pseudonocardiaceae</taxon>
        <taxon>Kibdelosporangium</taxon>
    </lineage>
</organism>
<comment type="similarity">
    <text evidence="5">Belongs to the UPF0182 family.</text>
</comment>
<feature type="transmembrane region" description="Helical" evidence="5">
    <location>
        <begin position="18"/>
        <end position="37"/>
    </location>
</feature>
<evidence type="ECO:0000256" key="2">
    <source>
        <dbReference type="ARBA" id="ARBA00022692"/>
    </source>
</evidence>
<feature type="transmembrane region" description="Helical" evidence="5">
    <location>
        <begin position="112"/>
        <end position="131"/>
    </location>
</feature>
<evidence type="ECO:0000256" key="1">
    <source>
        <dbReference type="ARBA" id="ARBA00022475"/>
    </source>
</evidence>
<keyword evidence="4 5" id="KW-0472">Membrane</keyword>
<keyword evidence="2 5" id="KW-0812">Transmembrane</keyword>
<dbReference type="NCBIfam" id="NF009097">
    <property type="entry name" value="PRK12438.1"/>
    <property type="match status" value="1"/>
</dbReference>
<sequence length="1008" mass="109355">MASRPSIGLPKLSRRSRILLTIAAVIVFLLIVGARLIDTYVDWLWFGEVGFRSVFTTEILTRIGLFFAVAVFVGGLLAVSLTIAYRTRPVFVPVSGAEDPLARYRSTIVQRIRLFGIGLPVVTGLISGWAAQGDWQRVQLLLNAVPFGKTDPEFGIDIGFYAFKLPFYEWLISWFYVALVVAFIGAVVVHYIFGGIRLAGRGGQLSGPARVHLSTVAGLFVLVYAVDYFFDRYELLYSSRNDTFTGATYTDLNAVMPAKLILMSIAIFCAIAFFVGAFLRNLQLPAIALVLLVLSGLLVGVAWPAILDQFSVKPNANEKEAASIQRNLDATKDAFGLTDDKVKIEDYPPAGATEPSAAEIRNDTGTIPNVRLLDPSILSPTFTQREARANFYGFPDKLDVDRYKVNGKVQDYVVAVREIKTSGLTEQQNSWINRHMVYTHGNGFVAAPANTIDRAPTPVGGTSAANASQQGGYPLFTVSDLNAINAKVKMDIPVTEPRIYYGELATTYAIVGGTPGEAPGEYDSPGDSEYLYKGAGGVPIDGLFNRLVFAAYEGERNILFNTGISEGSKIMYNRDPRERVRKAAPWLTVDTDPYPAVVDGRIQWIVDGYTTLDNYPYSQSTSLGQVTTDSLANVPRQQDKKIGYIRNSVKATVDAYDGTVTLYGIDEKDPVLKAWSGVFPGTVKPASAVPQSLKEHFRYPEDLFKVQRDLLAKYHVTTPQDFFSTLTFWDVPSDPTKEGSETGGAKQPPYYVLAQAPGQSKPSFQVTSALTAFRQQFLAAWVSVSSEPEDYGQFRVLRLPTQGDVTPGPNQVQNQMRTTDKFTQERTLFQNTGVDVQYGNLLTLPVGGGLIYVEPVYLKQKDINAFPQLARVLVAYKNRVGFAATLSDALDQVFGPGSGSSTTQPGQGQPTTPPSTPTQPPNTGGAPPPPNNGGGTTPELNQAITELNAAVAKLRTANQGGGLAEVGKAIEELDAALKKYEQARTAAQTAPPSQPSTPPSSPTPQGGG</sequence>
<feature type="transmembrane region" description="Helical" evidence="5">
    <location>
        <begin position="286"/>
        <end position="306"/>
    </location>
</feature>
<feature type="transmembrane region" description="Helical" evidence="5">
    <location>
        <begin position="260"/>
        <end position="279"/>
    </location>
</feature>
<name>A0ABX2F7J5_9PSEU</name>
<dbReference type="Pfam" id="PF03699">
    <property type="entry name" value="UPF0182"/>
    <property type="match status" value="1"/>
</dbReference>
<feature type="transmembrane region" description="Helical" evidence="5">
    <location>
        <begin position="211"/>
        <end position="230"/>
    </location>
</feature>
<protein>
    <recommendedName>
        <fullName evidence="5">UPF0182 protein GC106_45650</fullName>
    </recommendedName>
</protein>
<dbReference type="PANTHER" id="PTHR39344:SF1">
    <property type="entry name" value="UPF0182 PROTEIN SLL1060"/>
    <property type="match status" value="1"/>
</dbReference>
<feature type="transmembrane region" description="Helical" evidence="5">
    <location>
        <begin position="174"/>
        <end position="199"/>
    </location>
</feature>
<evidence type="ECO:0000313" key="7">
    <source>
        <dbReference type="EMBL" id="NRN67329.1"/>
    </source>
</evidence>
<gene>
    <name evidence="7" type="ORF">GC106_45650</name>
</gene>
<evidence type="ECO:0000256" key="4">
    <source>
        <dbReference type="ARBA" id="ARBA00023136"/>
    </source>
</evidence>
<reference evidence="7 8" key="1">
    <citation type="submission" date="2020-01" db="EMBL/GenBank/DDBJ databases">
        <title>Kibdelosporangium persica a novel Actinomycetes from a hot desert in Iran.</title>
        <authorList>
            <person name="Safaei N."/>
            <person name="Zaburannyi N."/>
            <person name="Mueller R."/>
            <person name="Wink J."/>
        </authorList>
    </citation>
    <scope>NUCLEOTIDE SEQUENCE [LARGE SCALE GENOMIC DNA]</scope>
    <source>
        <strain evidence="7 8">4NS15</strain>
    </source>
</reference>
<keyword evidence="1 5" id="KW-1003">Cell membrane</keyword>
<dbReference type="InterPro" id="IPR005372">
    <property type="entry name" value="UPF0182"/>
</dbReference>
<evidence type="ECO:0000313" key="8">
    <source>
        <dbReference type="Proteomes" id="UP000763557"/>
    </source>
</evidence>
<evidence type="ECO:0000256" key="3">
    <source>
        <dbReference type="ARBA" id="ARBA00022989"/>
    </source>
</evidence>
<dbReference type="Proteomes" id="UP000763557">
    <property type="component" value="Unassembled WGS sequence"/>
</dbReference>
<accession>A0ABX2F7J5</accession>
<comment type="subcellular location">
    <subcellularLocation>
        <location evidence="5">Cell membrane</location>
        <topology evidence="5">Multi-pass membrane protein</topology>
    </subcellularLocation>
</comment>
<feature type="region of interest" description="Disordered" evidence="6">
    <location>
        <begin position="981"/>
        <end position="1008"/>
    </location>
</feature>
<keyword evidence="3 5" id="KW-1133">Transmembrane helix</keyword>
<dbReference type="PANTHER" id="PTHR39344">
    <property type="entry name" value="UPF0182 PROTEIN SLL1060"/>
    <property type="match status" value="1"/>
</dbReference>
<feature type="compositionally biased region" description="Pro residues" evidence="6">
    <location>
        <begin position="992"/>
        <end position="1002"/>
    </location>
</feature>
<dbReference type="HAMAP" id="MF_01600">
    <property type="entry name" value="UPF0182"/>
    <property type="match status" value="1"/>
</dbReference>
<feature type="region of interest" description="Disordered" evidence="6">
    <location>
        <begin position="894"/>
        <end position="939"/>
    </location>
</feature>
<proteinExistence type="inferred from homology"/>
<evidence type="ECO:0000256" key="5">
    <source>
        <dbReference type="HAMAP-Rule" id="MF_01600"/>
    </source>
</evidence>
<comment type="caution">
    <text evidence="7">The sequence shown here is derived from an EMBL/GenBank/DDBJ whole genome shotgun (WGS) entry which is preliminary data.</text>
</comment>
<feature type="transmembrane region" description="Helical" evidence="5">
    <location>
        <begin position="63"/>
        <end position="85"/>
    </location>
</feature>
<evidence type="ECO:0000256" key="6">
    <source>
        <dbReference type="SAM" id="MobiDB-lite"/>
    </source>
</evidence>
<dbReference type="RefSeq" id="WP_173134976.1">
    <property type="nucleotide sequence ID" value="NZ_CBCSGW010000107.1"/>
</dbReference>
<dbReference type="EMBL" id="JAAATY010000014">
    <property type="protein sequence ID" value="NRN67329.1"/>
    <property type="molecule type" value="Genomic_DNA"/>
</dbReference>
<feature type="compositionally biased region" description="Pro residues" evidence="6">
    <location>
        <begin position="911"/>
        <end position="931"/>
    </location>
</feature>